<comment type="pathway">
    <text evidence="5">Quinol/quinone metabolism; menaquinone biosynthesis.</text>
</comment>
<dbReference type="GO" id="GO:0005524">
    <property type="term" value="F:ATP binding"/>
    <property type="evidence" value="ECO:0007669"/>
    <property type="project" value="UniProtKB-KW"/>
</dbReference>
<comment type="caution">
    <text evidence="8">The sequence shown here is derived from an EMBL/GenBank/DDBJ whole genome shotgun (WGS) entry which is preliminary data.</text>
</comment>
<comment type="pathway">
    <text evidence="5">Quinol/quinone metabolism; 1,4-dihydroxy-2-naphthoate biosynthesis; 1,4-dihydroxy-2-naphthoate from chorismate: step 5/7.</text>
</comment>
<evidence type="ECO:0000256" key="4">
    <source>
        <dbReference type="ARBA" id="ARBA00022840"/>
    </source>
</evidence>
<dbReference type="UniPathway" id="UPA01057">
    <property type="reaction ID" value="UER00166"/>
</dbReference>
<dbReference type="EMBL" id="VIGC01000009">
    <property type="protein sequence ID" value="TQE96103.1"/>
    <property type="molecule type" value="Genomic_DNA"/>
</dbReference>
<comment type="function">
    <text evidence="5">Converts 2-succinylbenzoate (OSB) to 2-succinylbenzoyl-CoA (OSB-CoA).</text>
</comment>
<name>A0A540VJ13_9CHLR</name>
<keyword evidence="3 5" id="KW-0547">Nucleotide-binding</keyword>
<dbReference type="RefSeq" id="WP_141609656.1">
    <property type="nucleotide sequence ID" value="NZ_VIGC02000009.1"/>
</dbReference>
<dbReference type="EC" id="6.2.1.26" evidence="5"/>
<dbReference type="PANTHER" id="PTHR43767:SF1">
    <property type="entry name" value="NONRIBOSOMAL PEPTIDE SYNTHASE PES1 (EUROFUNG)-RELATED"/>
    <property type="match status" value="1"/>
</dbReference>
<proteinExistence type="inferred from homology"/>
<evidence type="ECO:0000313" key="8">
    <source>
        <dbReference type="EMBL" id="TQE96103.1"/>
    </source>
</evidence>
<sequence>MTHPPITQSPTPPLHQPVDWLRSRAAVTPERPALYFRGEVLRYGELDQQVEGLAASLWQAGVRPGTRVAALLANSPAYVALIHGLARLGAVLVPLNTRLVAHELTWQLTLTGADFLVSEDQLATVAAAAAPPGCRRLDAHTLVAQTAPAGERPWQQGTPLDQVQAIIFTSGTSGRPKGAMLTFGNHFWSATASLYRLGLREDDRWLSCLPLYHVGGLAVVFRCCLYGIPLVLHDHFEVDAFQASLEADGVTLTSLVPTMLHRLLNRPGEGGPRGGLPASLRLILLGGAAASAELLARCRDEGIPVATTYGLTEAASQVATQRPGDTLRKPGSVGRPLMFTRVQVVDEEGKVLPPGEPGEIRVQGPTVMAGYYQDPEATARALRDGWLHTGDIGYLDGDGDLWLLQRRSDVIVSGGENVYPAEVEAALRQHPAVEEACVVGIPDPEWGQRVAAMVQLRPGHRVTVAELDAFLRPRLAGYKRPRILTFVESLPQTASGKIARRTVAEMLQRPGQ</sequence>
<dbReference type="Gene3D" id="3.30.300.30">
    <property type="match status" value="1"/>
</dbReference>
<dbReference type="InterPro" id="IPR025110">
    <property type="entry name" value="AMP-bd_C"/>
</dbReference>
<gene>
    <name evidence="5 8" type="primary">menE</name>
    <name evidence="8" type="ORF">FKZ61_08420</name>
</gene>
<dbReference type="InterPro" id="IPR010192">
    <property type="entry name" value="MenE"/>
</dbReference>
<dbReference type="FunFam" id="3.30.300.30:FF:000008">
    <property type="entry name" value="2,3-dihydroxybenzoate-AMP ligase"/>
    <property type="match status" value="1"/>
</dbReference>
<keyword evidence="1 5" id="KW-0474">Menaquinone biosynthesis</keyword>
<keyword evidence="2 5" id="KW-0436">Ligase</keyword>
<evidence type="ECO:0000256" key="1">
    <source>
        <dbReference type="ARBA" id="ARBA00022428"/>
    </source>
</evidence>
<evidence type="ECO:0000256" key="3">
    <source>
        <dbReference type="ARBA" id="ARBA00022741"/>
    </source>
</evidence>
<accession>A0A540VJ13</accession>
<organism evidence="8 9">
    <name type="scientific">Litorilinea aerophila</name>
    <dbReference type="NCBI Taxonomy" id="1204385"/>
    <lineage>
        <taxon>Bacteria</taxon>
        <taxon>Bacillati</taxon>
        <taxon>Chloroflexota</taxon>
        <taxon>Caldilineae</taxon>
        <taxon>Caldilineales</taxon>
        <taxon>Caldilineaceae</taxon>
        <taxon>Litorilinea</taxon>
    </lineage>
</organism>
<comment type="similarity">
    <text evidence="5">Belongs to the ATP-dependent AMP-binding enzyme family. MenE subfamily.</text>
</comment>
<dbReference type="AlphaFoldDB" id="A0A540VJ13"/>
<reference evidence="8 9" key="1">
    <citation type="submission" date="2019-06" db="EMBL/GenBank/DDBJ databases">
        <title>Genome sequence of Litorilinea aerophila BAA-2444.</title>
        <authorList>
            <person name="Maclea K.S."/>
            <person name="Maurais E.G."/>
            <person name="Iannazzi L.C."/>
        </authorList>
    </citation>
    <scope>NUCLEOTIDE SEQUENCE [LARGE SCALE GENOMIC DNA]</scope>
    <source>
        <strain evidence="8 9">ATCC BAA-2444</strain>
    </source>
</reference>
<evidence type="ECO:0000256" key="2">
    <source>
        <dbReference type="ARBA" id="ARBA00022598"/>
    </source>
</evidence>
<dbReference type="OrthoDB" id="9781737at2"/>
<evidence type="ECO:0000256" key="5">
    <source>
        <dbReference type="HAMAP-Rule" id="MF_00731"/>
    </source>
</evidence>
<dbReference type="Proteomes" id="UP000317371">
    <property type="component" value="Unassembled WGS sequence"/>
</dbReference>
<feature type="domain" description="AMP-binding enzyme C-terminal" evidence="7">
    <location>
        <begin position="422"/>
        <end position="497"/>
    </location>
</feature>
<evidence type="ECO:0000313" key="9">
    <source>
        <dbReference type="Proteomes" id="UP000317371"/>
    </source>
</evidence>
<dbReference type="InParanoid" id="A0A540VJ13"/>
<keyword evidence="4 5" id="KW-0067">ATP-binding</keyword>
<dbReference type="SUPFAM" id="SSF56801">
    <property type="entry name" value="Acetyl-CoA synthetase-like"/>
    <property type="match status" value="1"/>
</dbReference>
<dbReference type="UniPathway" id="UPA00079"/>
<dbReference type="Pfam" id="PF13193">
    <property type="entry name" value="AMP-binding_C"/>
    <property type="match status" value="1"/>
</dbReference>
<dbReference type="InterPro" id="IPR045851">
    <property type="entry name" value="AMP-bd_C_sf"/>
</dbReference>
<dbReference type="InterPro" id="IPR042099">
    <property type="entry name" value="ANL_N_sf"/>
</dbReference>
<dbReference type="PANTHER" id="PTHR43767">
    <property type="entry name" value="LONG-CHAIN-FATTY-ACID--COA LIGASE"/>
    <property type="match status" value="1"/>
</dbReference>
<dbReference type="HAMAP" id="MF_00731">
    <property type="entry name" value="MenE"/>
    <property type="match status" value="1"/>
</dbReference>
<protein>
    <recommendedName>
        <fullName evidence="5">2-succinylbenzoate--CoA ligase</fullName>
        <ecNumber evidence="5">6.2.1.26</ecNumber>
    </recommendedName>
    <alternativeName>
        <fullName evidence="5">o-succinylbenzoyl-CoA synthetase</fullName>
        <shortName evidence="5">OSB-CoA synthetase</shortName>
    </alternativeName>
</protein>
<dbReference type="InterPro" id="IPR050237">
    <property type="entry name" value="ATP-dep_AMP-bd_enzyme"/>
</dbReference>
<keyword evidence="9" id="KW-1185">Reference proteome</keyword>
<dbReference type="PROSITE" id="PS00455">
    <property type="entry name" value="AMP_BINDING"/>
    <property type="match status" value="1"/>
</dbReference>
<evidence type="ECO:0000259" key="6">
    <source>
        <dbReference type="Pfam" id="PF00501"/>
    </source>
</evidence>
<evidence type="ECO:0000259" key="7">
    <source>
        <dbReference type="Pfam" id="PF13193"/>
    </source>
</evidence>
<dbReference type="Gene3D" id="3.40.50.12780">
    <property type="entry name" value="N-terminal domain of ligase-like"/>
    <property type="match status" value="1"/>
</dbReference>
<comment type="catalytic activity">
    <reaction evidence="5">
        <text>2-succinylbenzoate + ATP + CoA = 2-succinylbenzoyl-CoA + AMP + diphosphate</text>
        <dbReference type="Rhea" id="RHEA:17009"/>
        <dbReference type="ChEBI" id="CHEBI:18325"/>
        <dbReference type="ChEBI" id="CHEBI:30616"/>
        <dbReference type="ChEBI" id="CHEBI:33019"/>
        <dbReference type="ChEBI" id="CHEBI:57287"/>
        <dbReference type="ChEBI" id="CHEBI:57364"/>
        <dbReference type="ChEBI" id="CHEBI:456215"/>
        <dbReference type="EC" id="6.2.1.26"/>
    </reaction>
</comment>
<dbReference type="GO" id="GO:0008756">
    <property type="term" value="F:o-succinylbenzoate-CoA ligase activity"/>
    <property type="evidence" value="ECO:0007669"/>
    <property type="project" value="UniProtKB-UniRule"/>
</dbReference>
<dbReference type="Pfam" id="PF00501">
    <property type="entry name" value="AMP-binding"/>
    <property type="match status" value="1"/>
</dbReference>
<dbReference type="FunCoup" id="A0A540VJ13">
    <property type="interactions" value="93"/>
</dbReference>
<feature type="domain" description="AMP-dependent synthetase/ligase" evidence="6">
    <location>
        <begin position="22"/>
        <end position="372"/>
    </location>
</feature>
<dbReference type="NCBIfam" id="TIGR01923">
    <property type="entry name" value="menE"/>
    <property type="match status" value="1"/>
</dbReference>
<dbReference type="InterPro" id="IPR020845">
    <property type="entry name" value="AMP-binding_CS"/>
</dbReference>
<dbReference type="InterPro" id="IPR000873">
    <property type="entry name" value="AMP-dep_synth/lig_dom"/>
</dbReference>
<dbReference type="GO" id="GO:0009234">
    <property type="term" value="P:menaquinone biosynthetic process"/>
    <property type="evidence" value="ECO:0007669"/>
    <property type="project" value="UniProtKB-UniRule"/>
</dbReference>